<name>A0A191WIA4_9MICO</name>
<evidence type="ECO:0000313" key="2">
    <source>
        <dbReference type="EMBL" id="ANJ27947.1"/>
    </source>
</evidence>
<protein>
    <recommendedName>
        <fullName evidence="4">DUF998 domain-containing protein</fullName>
    </recommendedName>
</protein>
<organism evidence="2 3">
    <name type="scientific">Agromyces aureus</name>
    <dbReference type="NCBI Taxonomy" id="453304"/>
    <lineage>
        <taxon>Bacteria</taxon>
        <taxon>Bacillati</taxon>
        <taxon>Actinomycetota</taxon>
        <taxon>Actinomycetes</taxon>
        <taxon>Micrococcales</taxon>
        <taxon>Microbacteriaceae</taxon>
        <taxon>Agromyces</taxon>
    </lineage>
</organism>
<feature type="transmembrane region" description="Helical" evidence="1">
    <location>
        <begin position="246"/>
        <end position="267"/>
    </location>
</feature>
<dbReference type="OrthoDB" id="3225559at2"/>
<dbReference type="EMBL" id="CP013979">
    <property type="protein sequence ID" value="ANJ27947.1"/>
    <property type="molecule type" value="Genomic_DNA"/>
</dbReference>
<evidence type="ECO:0000256" key="1">
    <source>
        <dbReference type="SAM" id="Phobius"/>
    </source>
</evidence>
<feature type="transmembrane region" description="Helical" evidence="1">
    <location>
        <begin position="136"/>
        <end position="159"/>
    </location>
</feature>
<reference evidence="2 3" key="1">
    <citation type="journal article" date="2016" name="Int. J. Syst. Evol. Microbiol.">
        <title>Agromyces aureus sp. nov., isolated from the rhizosphere of Salix caprea L. grown in a heavy-metal-contaminated soil.</title>
        <authorList>
            <person name="Corretto E."/>
            <person name="Antonielli L."/>
            <person name="Sessitsch A."/>
            <person name="Compant S."/>
            <person name="Gorfer M."/>
            <person name="Kuffner M."/>
            <person name="Brader G."/>
        </authorList>
    </citation>
    <scope>NUCLEOTIDE SEQUENCE [LARGE SCALE GENOMIC DNA]</scope>
    <source>
        <strain evidence="2 3">AR33</strain>
    </source>
</reference>
<dbReference type="Pfam" id="PF06197">
    <property type="entry name" value="DUF998"/>
    <property type="match status" value="1"/>
</dbReference>
<dbReference type="KEGG" id="agy:ATC03_15725"/>
<feature type="transmembrane region" description="Helical" evidence="1">
    <location>
        <begin position="328"/>
        <end position="347"/>
    </location>
</feature>
<sequence length="381" mass="39959">MTQSTSLARIVRRPIDDAEARESTALLVGAAAFLVGTVPALFLFQGRDLPIAGRDSFGDAAAIGAALAALAAFLFGCVLRRAQQRALDGSNGTGTGTGRRLRWFDVAALALSHAVIALLGWVGLAAVFAAGFEGAVLYSVTAAILVGVVMAITAYAAFLSAVSITPMLLSIVLAVFLVVGTLASTLSASDPLWWQKNLSTLGISDDISSLTFNLTLIIAGVMVTTVAHYATAWLPTRTRAEQRGQGIVRLALIVMGVMLACVGIFPVDEFLEIHNLSATGMAIVYVILVIALRSLVPTMPRVFLMLGYLFVAVIVVIAVFFITGYYNLTAVELIAFSLVFAWLIVFLRTAGSMAPTDAASTADAAGASVPIDRAEPESVES</sequence>
<dbReference type="AlphaFoldDB" id="A0A191WIA4"/>
<accession>A0A191WIA4</accession>
<dbReference type="InterPro" id="IPR009339">
    <property type="entry name" value="DUF998"/>
</dbReference>
<feature type="transmembrane region" description="Helical" evidence="1">
    <location>
        <begin position="25"/>
        <end position="44"/>
    </location>
</feature>
<keyword evidence="1" id="KW-1133">Transmembrane helix</keyword>
<keyword evidence="1" id="KW-0812">Transmembrane</keyword>
<feature type="transmembrane region" description="Helical" evidence="1">
    <location>
        <begin position="106"/>
        <end position="130"/>
    </location>
</feature>
<keyword evidence="1" id="KW-0472">Membrane</keyword>
<keyword evidence="3" id="KW-1185">Reference proteome</keyword>
<dbReference type="Proteomes" id="UP000078437">
    <property type="component" value="Chromosome"/>
</dbReference>
<feature type="transmembrane region" description="Helical" evidence="1">
    <location>
        <begin position="273"/>
        <end position="295"/>
    </location>
</feature>
<evidence type="ECO:0000313" key="3">
    <source>
        <dbReference type="Proteomes" id="UP000078437"/>
    </source>
</evidence>
<proteinExistence type="predicted"/>
<feature type="transmembrane region" description="Helical" evidence="1">
    <location>
        <begin position="171"/>
        <end position="194"/>
    </location>
</feature>
<feature type="transmembrane region" description="Helical" evidence="1">
    <location>
        <begin position="214"/>
        <end position="234"/>
    </location>
</feature>
<feature type="transmembrane region" description="Helical" evidence="1">
    <location>
        <begin position="56"/>
        <end position="79"/>
    </location>
</feature>
<evidence type="ECO:0008006" key="4">
    <source>
        <dbReference type="Google" id="ProtNLM"/>
    </source>
</evidence>
<dbReference type="STRING" id="453304.ATC03_15725"/>
<gene>
    <name evidence="2" type="ORF">ATC03_15725</name>
</gene>
<feature type="transmembrane region" description="Helical" evidence="1">
    <location>
        <begin position="302"/>
        <end position="322"/>
    </location>
</feature>
<dbReference type="RefSeq" id="WP_084003557.1">
    <property type="nucleotide sequence ID" value="NZ_CP013979.1"/>
</dbReference>
<reference evidence="3" key="2">
    <citation type="submission" date="2016-01" db="EMBL/GenBank/DDBJ databases">
        <title>Complete genome sequence of Agromyces aureus AR33T and comparison with related organisms.</title>
        <authorList>
            <person name="Corretto E."/>
            <person name="Antonielli L."/>
            <person name="Sessitsch A."/>
            <person name="Brader G."/>
        </authorList>
    </citation>
    <scope>NUCLEOTIDE SEQUENCE [LARGE SCALE GENOMIC DNA]</scope>
    <source>
        <strain evidence="3">AR33</strain>
    </source>
</reference>